<feature type="transmembrane region" description="Helical" evidence="10">
    <location>
        <begin position="268"/>
        <end position="289"/>
    </location>
</feature>
<sequence length="305" mass="33123">VQYYHRVKDLPQIYNPSIALSNNQQDSPRRSQHGTIIMSDNKLRCALVFRLEGGPSESESGDGIALSSFSPSNVTLLAKYDHATDGGGFASGKSYADAVGMVVGNDMPGSVGEEGVIGGFKVVTSDMHQVVYGADSEGLCLAVVTGLKYPSRTAIQMLNDLYSPYSQQFGLQAKSATNNSLTKKSKTLLTEYCKKYDDASKVDKASALNAKVDEVKVQMQDNIAAMLKNTEQAESLAERSNQLNEQANVFQKKSKDLRKQMRCKNIKMTIILVSLVVGVLVIILVPLIIRAKKAATGGRMLRGFD</sequence>
<dbReference type="InterPro" id="IPR001388">
    <property type="entry name" value="Synaptobrevin-like"/>
</dbReference>
<accession>A0ABD3QB15</accession>
<keyword evidence="2" id="KW-0488">Methylation</keyword>
<keyword evidence="5" id="KW-0449">Lipoprotein</keyword>
<evidence type="ECO:0000256" key="2">
    <source>
        <dbReference type="ARBA" id="ARBA00022481"/>
    </source>
</evidence>
<dbReference type="PANTHER" id="PTHR45806:SF1">
    <property type="entry name" value="SYNAPTOBREVIN HOMOLOG YKT6"/>
    <property type="match status" value="1"/>
</dbReference>
<gene>
    <name evidence="13" type="ORF">HJC23_009518</name>
</gene>
<keyword evidence="10" id="KW-0812">Transmembrane</keyword>
<proteinExistence type="inferred from homology"/>
<keyword evidence="8 9" id="KW-0175">Coiled coil</keyword>
<keyword evidence="10" id="KW-1133">Transmembrane helix</keyword>
<dbReference type="SUPFAM" id="SSF58038">
    <property type="entry name" value="SNARE fusion complex"/>
    <property type="match status" value="1"/>
</dbReference>
<dbReference type="PROSITE" id="PS50859">
    <property type="entry name" value="LONGIN"/>
    <property type="match status" value="1"/>
</dbReference>
<evidence type="ECO:0000313" key="13">
    <source>
        <dbReference type="EMBL" id="KAL3795345.1"/>
    </source>
</evidence>
<dbReference type="InterPro" id="IPR011012">
    <property type="entry name" value="Longin-like_dom_sf"/>
</dbReference>
<dbReference type="GO" id="GO:0012505">
    <property type="term" value="C:endomembrane system"/>
    <property type="evidence" value="ECO:0007669"/>
    <property type="project" value="UniProtKB-SubCell"/>
</dbReference>
<evidence type="ECO:0000256" key="10">
    <source>
        <dbReference type="SAM" id="Phobius"/>
    </source>
</evidence>
<name>A0ABD3QB15_9STRA</name>
<feature type="domain" description="V-SNARE coiled-coil homology" evidence="12">
    <location>
        <begin position="204"/>
        <end position="264"/>
    </location>
</feature>
<evidence type="ECO:0000256" key="3">
    <source>
        <dbReference type="ARBA" id="ARBA00023136"/>
    </source>
</evidence>
<evidence type="ECO:0000259" key="11">
    <source>
        <dbReference type="PROSITE" id="PS50859"/>
    </source>
</evidence>
<evidence type="ECO:0000256" key="6">
    <source>
        <dbReference type="ARBA" id="ARBA00023289"/>
    </source>
</evidence>
<evidence type="ECO:0000256" key="5">
    <source>
        <dbReference type="ARBA" id="ARBA00023288"/>
    </source>
</evidence>
<evidence type="ECO:0000256" key="9">
    <source>
        <dbReference type="SAM" id="Coils"/>
    </source>
</evidence>
<evidence type="ECO:0000313" key="14">
    <source>
        <dbReference type="Proteomes" id="UP001516023"/>
    </source>
</evidence>
<organism evidence="13 14">
    <name type="scientific">Cyclotella cryptica</name>
    <dbReference type="NCBI Taxonomy" id="29204"/>
    <lineage>
        <taxon>Eukaryota</taxon>
        <taxon>Sar</taxon>
        <taxon>Stramenopiles</taxon>
        <taxon>Ochrophyta</taxon>
        <taxon>Bacillariophyta</taxon>
        <taxon>Coscinodiscophyceae</taxon>
        <taxon>Thalassiosirophycidae</taxon>
        <taxon>Stephanodiscales</taxon>
        <taxon>Stephanodiscaceae</taxon>
        <taxon>Cyclotella</taxon>
    </lineage>
</organism>
<keyword evidence="6" id="KW-0636">Prenylation</keyword>
<reference evidence="13 14" key="1">
    <citation type="journal article" date="2020" name="G3 (Bethesda)">
        <title>Improved Reference Genome for Cyclotella cryptica CCMP332, a Model for Cell Wall Morphogenesis, Salinity Adaptation, and Lipid Production in Diatoms (Bacillariophyta).</title>
        <authorList>
            <person name="Roberts W.R."/>
            <person name="Downey K.M."/>
            <person name="Ruck E.C."/>
            <person name="Traller J.C."/>
            <person name="Alverson A.J."/>
        </authorList>
    </citation>
    <scope>NUCLEOTIDE SEQUENCE [LARGE SCALE GENOMIC DNA]</scope>
    <source>
        <strain evidence="13 14">CCMP332</strain>
    </source>
</reference>
<dbReference type="Proteomes" id="UP001516023">
    <property type="component" value="Unassembled WGS sequence"/>
</dbReference>
<feature type="non-terminal residue" evidence="13">
    <location>
        <position position="1"/>
    </location>
</feature>
<evidence type="ECO:0008006" key="15">
    <source>
        <dbReference type="Google" id="ProtNLM"/>
    </source>
</evidence>
<keyword evidence="4" id="KW-0564">Palmitate</keyword>
<dbReference type="InterPro" id="IPR010908">
    <property type="entry name" value="Longin_dom"/>
</dbReference>
<comment type="caution">
    <text evidence="13">The sequence shown here is derived from an EMBL/GenBank/DDBJ whole genome shotgun (WGS) entry which is preliminary data.</text>
</comment>
<evidence type="ECO:0000256" key="7">
    <source>
        <dbReference type="ARBA" id="ARBA00046278"/>
    </source>
</evidence>
<protein>
    <recommendedName>
        <fullName evidence="15">V-SNARE coiled-coil homology domain-containing protein</fullName>
    </recommendedName>
</protein>
<evidence type="ECO:0000256" key="4">
    <source>
        <dbReference type="ARBA" id="ARBA00023139"/>
    </source>
</evidence>
<dbReference type="InterPro" id="IPR042855">
    <property type="entry name" value="V_SNARE_CC"/>
</dbReference>
<dbReference type="PROSITE" id="PS50892">
    <property type="entry name" value="V_SNARE"/>
    <property type="match status" value="1"/>
</dbReference>
<dbReference type="AlphaFoldDB" id="A0ABD3QB15"/>
<keyword evidence="3 10" id="KW-0472">Membrane</keyword>
<keyword evidence="14" id="KW-1185">Reference proteome</keyword>
<comment type="similarity">
    <text evidence="1">Belongs to the synaptobrevin family.</text>
</comment>
<dbReference type="Pfam" id="PF00957">
    <property type="entry name" value="Synaptobrevin"/>
    <property type="match status" value="1"/>
</dbReference>
<dbReference type="Gene3D" id="1.20.5.110">
    <property type="match status" value="1"/>
</dbReference>
<dbReference type="PRINTS" id="PR00219">
    <property type="entry name" value="SYNAPTOBREVN"/>
</dbReference>
<evidence type="ECO:0000259" key="12">
    <source>
        <dbReference type="PROSITE" id="PS50892"/>
    </source>
</evidence>
<dbReference type="EMBL" id="JABMIG020000072">
    <property type="protein sequence ID" value="KAL3795345.1"/>
    <property type="molecule type" value="Genomic_DNA"/>
</dbReference>
<comment type="subcellular location">
    <subcellularLocation>
        <location evidence="7">Endomembrane system</location>
        <topology evidence="7">Lipid-anchor</topology>
        <orientation evidence="7">Cytoplasmic side</orientation>
    </subcellularLocation>
</comment>
<dbReference type="SUPFAM" id="SSF64356">
    <property type="entry name" value="SNARE-like"/>
    <property type="match status" value="1"/>
</dbReference>
<feature type="domain" description="Longin" evidence="11">
    <location>
        <begin position="47"/>
        <end position="189"/>
    </location>
</feature>
<feature type="coiled-coil region" evidence="9">
    <location>
        <begin position="226"/>
        <end position="260"/>
    </location>
</feature>
<dbReference type="Gene3D" id="3.30.450.50">
    <property type="entry name" value="Longin domain"/>
    <property type="match status" value="1"/>
</dbReference>
<dbReference type="PANTHER" id="PTHR45806">
    <property type="entry name" value="SYNAPTOBREVIN HOMOLOG YKT6"/>
    <property type="match status" value="1"/>
</dbReference>
<evidence type="ECO:0000256" key="1">
    <source>
        <dbReference type="ARBA" id="ARBA00008025"/>
    </source>
</evidence>
<evidence type="ECO:0000256" key="8">
    <source>
        <dbReference type="PROSITE-ProRule" id="PRU00290"/>
    </source>
</evidence>
<dbReference type="CDD" id="cd15843">
    <property type="entry name" value="R-SNARE"/>
    <property type="match status" value="1"/>
</dbReference>